<dbReference type="RefSeq" id="WP_012777681.1">
    <property type="nucleotide sequence ID" value="NC_012970.1"/>
</dbReference>
<dbReference type="Proteomes" id="UP000002743">
    <property type="component" value="Plasmid pMsip01"/>
</dbReference>
<dbReference type="OrthoDB" id="573467at2"/>
<geneLocation type="plasmid" evidence="1 2">
    <name>pMsip01</name>
</geneLocation>
<name>C6XEM6_METGS</name>
<sequence>MRVTVTDRLRDVVKASKQGVFLRRDFDELGNYRQVGRALEQLQSEEIIIHAGHGVYTKPSVARNPELMVERLKKRLGKRINRRIEIGSSVLHVGKKVVWENAQTRLDRFKLQVARVLLQRHPVSEIRKKSLENLSRWKANGVWNPGYQEWENLLLHASDARIKEILYSDVEEPSNRLRQSPPYAGLLDQKTLEDLRAKK</sequence>
<protein>
    <recommendedName>
        <fullName evidence="3">Type IV toxin-antitoxin system AbiEi family antitoxin domain-containing protein</fullName>
    </recommendedName>
</protein>
<keyword evidence="2" id="KW-1185">Reference proteome</keyword>
<reference evidence="2" key="1">
    <citation type="submission" date="2009-07" db="EMBL/GenBank/DDBJ databases">
        <title>Complete sequence of plasmid 1 of Methylovorus sp. SIP3-4.</title>
        <authorList>
            <consortium name="US DOE Joint Genome Institute"/>
            <person name="Lucas S."/>
            <person name="Copeland A."/>
            <person name="Lapidus A."/>
            <person name="Glavina del Rio T."/>
            <person name="Tice H."/>
            <person name="Bruce D."/>
            <person name="Goodwin L."/>
            <person name="Pitluck S."/>
            <person name="Clum A."/>
            <person name="Larimer F."/>
            <person name="Land M."/>
            <person name="Hauser L."/>
            <person name="Kyrpides N."/>
            <person name="Mikhailova N."/>
            <person name="Kayluzhnaya M."/>
            <person name="Chistoserdova L."/>
        </authorList>
    </citation>
    <scope>NUCLEOTIDE SEQUENCE [LARGE SCALE GENOMIC DNA]</scope>
    <source>
        <strain evidence="2">SIP3-4</strain>
        <plasmid evidence="2">pMsip01</plasmid>
    </source>
</reference>
<evidence type="ECO:0000313" key="1">
    <source>
        <dbReference type="EMBL" id="ACT52083.1"/>
    </source>
</evidence>
<dbReference type="AlphaFoldDB" id="C6XEM6"/>
<organism evidence="1 2">
    <name type="scientific">Methylovorus glucosotrophus (strain SIP3-4)</name>
    <dbReference type="NCBI Taxonomy" id="582744"/>
    <lineage>
        <taxon>Bacteria</taxon>
        <taxon>Pseudomonadati</taxon>
        <taxon>Pseudomonadota</taxon>
        <taxon>Betaproteobacteria</taxon>
        <taxon>Nitrosomonadales</taxon>
        <taxon>Methylophilaceae</taxon>
        <taxon>Methylovorus</taxon>
    </lineage>
</organism>
<proteinExistence type="predicted"/>
<gene>
    <name evidence="1" type="ordered locus">Msip34_2859</name>
</gene>
<evidence type="ECO:0000313" key="2">
    <source>
        <dbReference type="Proteomes" id="UP000002743"/>
    </source>
</evidence>
<evidence type="ECO:0008006" key="3">
    <source>
        <dbReference type="Google" id="ProtNLM"/>
    </source>
</evidence>
<reference evidence="1 2" key="2">
    <citation type="journal article" date="2011" name="J. Bacteriol.">
        <title>Genomes of three methylotrophs from a single niche uncover genetic and metabolic divergence of Methylophilaceae.</title>
        <authorList>
            <person name="Lapidus A."/>
            <person name="Clum A."/>
            <person name="Labutti K."/>
            <person name="Kaluzhnaya M.G."/>
            <person name="Lim S."/>
            <person name="Beck D.A."/>
            <person name="Glavina Del Rio T."/>
            <person name="Nolan M."/>
            <person name="Mavromatis K."/>
            <person name="Huntemann M."/>
            <person name="Lucas S."/>
            <person name="Lidstrom M.E."/>
            <person name="Ivanova N."/>
            <person name="Chistoserdova L."/>
        </authorList>
    </citation>
    <scope>NUCLEOTIDE SEQUENCE [LARGE SCALE GENOMIC DNA]</scope>
    <source>
        <strain evidence="1 2">SIP3-4</strain>
        <plasmid evidence="1 2">pMsip01</plasmid>
    </source>
</reference>
<dbReference type="KEGG" id="mei:Msip34_2859"/>
<accession>C6XEM6</accession>
<dbReference type="HOGENOM" id="CLU_1370812_0_0_4"/>
<dbReference type="EMBL" id="CP001675">
    <property type="protein sequence ID" value="ACT52083.1"/>
    <property type="molecule type" value="Genomic_DNA"/>
</dbReference>
<keyword evidence="1" id="KW-0614">Plasmid</keyword>